<keyword evidence="2" id="KW-1185">Reference proteome</keyword>
<accession>A0AC60PBK8</accession>
<sequence>MQGDSLGRDIRDTKRANLRLYVATFESLPAVVALQEPGMAATPTHYRTFQQDPAESHGRDPLLFVGDFNAPSRLWGYHPEEKRGRKLAELASTLGLTLHTDPVHPTRLGNSVTRDTCPDLTFTHNTQHADWLNTEETLGSDHCIINTTIRTHSTLRGGLGCGHVHLFHLWEARHCLVRRWRRQKHNKKFKARIAELTQRAAEYAAQLADSNWVDRCNTAARQMPSRKTWCLFRALIDRNQTRSENVEMDQPFQLHDLRAAMVEMKRGPAPGRDKITVKLLAKLPDSAYQTFLDYIKEICRGDTPLPIDWKTALVTLIPKAGKAINTDNLRHISLTSCVGKHMETMVRDLKGAFDIVTHEIILTNLSQTNCGHRAFQYIRQFLTDRHSYIRIQDHEHSPIQLGTTGTPQGAVLFPLLFNLAMMHLPAQLGAVADVQHALYADDISLWAAQGSLGDIEANLQQAAT</sequence>
<evidence type="ECO:0000313" key="1">
    <source>
        <dbReference type="EMBL" id="KAG0417033.1"/>
    </source>
</evidence>
<dbReference type="Proteomes" id="UP000805193">
    <property type="component" value="Unassembled WGS sequence"/>
</dbReference>
<dbReference type="EMBL" id="JABSTQ010010893">
    <property type="protein sequence ID" value="KAG0417033.1"/>
    <property type="molecule type" value="Genomic_DNA"/>
</dbReference>
<gene>
    <name evidence="1" type="ORF">HPB47_005931</name>
</gene>
<evidence type="ECO:0000313" key="2">
    <source>
        <dbReference type="Proteomes" id="UP000805193"/>
    </source>
</evidence>
<proteinExistence type="predicted"/>
<reference evidence="1 2" key="1">
    <citation type="journal article" date="2020" name="Cell">
        <title>Large-Scale Comparative Analyses of Tick Genomes Elucidate Their Genetic Diversity and Vector Capacities.</title>
        <authorList>
            <consortium name="Tick Genome and Microbiome Consortium (TIGMIC)"/>
            <person name="Jia N."/>
            <person name="Wang J."/>
            <person name="Shi W."/>
            <person name="Du L."/>
            <person name="Sun Y."/>
            <person name="Zhan W."/>
            <person name="Jiang J.F."/>
            <person name="Wang Q."/>
            <person name="Zhang B."/>
            <person name="Ji P."/>
            <person name="Bell-Sakyi L."/>
            <person name="Cui X.M."/>
            <person name="Yuan T.T."/>
            <person name="Jiang B.G."/>
            <person name="Yang W.F."/>
            <person name="Lam T.T."/>
            <person name="Chang Q.C."/>
            <person name="Ding S.J."/>
            <person name="Wang X.J."/>
            <person name="Zhu J.G."/>
            <person name="Ruan X.D."/>
            <person name="Zhao L."/>
            <person name="Wei J.T."/>
            <person name="Ye R.Z."/>
            <person name="Que T.C."/>
            <person name="Du C.H."/>
            <person name="Zhou Y.H."/>
            <person name="Cheng J.X."/>
            <person name="Dai P.F."/>
            <person name="Guo W.B."/>
            <person name="Han X.H."/>
            <person name="Huang E.J."/>
            <person name="Li L.F."/>
            <person name="Wei W."/>
            <person name="Gao Y.C."/>
            <person name="Liu J.Z."/>
            <person name="Shao H.Z."/>
            <person name="Wang X."/>
            <person name="Wang C.C."/>
            <person name="Yang T.C."/>
            <person name="Huo Q.B."/>
            <person name="Li W."/>
            <person name="Chen H.Y."/>
            <person name="Chen S.E."/>
            <person name="Zhou L.G."/>
            <person name="Ni X.B."/>
            <person name="Tian J.H."/>
            <person name="Sheng Y."/>
            <person name="Liu T."/>
            <person name="Pan Y.S."/>
            <person name="Xia L.Y."/>
            <person name="Li J."/>
            <person name="Zhao F."/>
            <person name="Cao W.C."/>
        </authorList>
    </citation>
    <scope>NUCLEOTIDE SEQUENCE [LARGE SCALE GENOMIC DNA]</scope>
    <source>
        <strain evidence="1">Iper-2018</strain>
    </source>
</reference>
<protein>
    <submittedName>
        <fullName evidence="1">Uncharacterized protein</fullName>
    </submittedName>
</protein>
<name>A0AC60PBK8_IXOPE</name>
<organism evidence="1 2">
    <name type="scientific">Ixodes persulcatus</name>
    <name type="common">Taiga tick</name>
    <dbReference type="NCBI Taxonomy" id="34615"/>
    <lineage>
        <taxon>Eukaryota</taxon>
        <taxon>Metazoa</taxon>
        <taxon>Ecdysozoa</taxon>
        <taxon>Arthropoda</taxon>
        <taxon>Chelicerata</taxon>
        <taxon>Arachnida</taxon>
        <taxon>Acari</taxon>
        <taxon>Parasitiformes</taxon>
        <taxon>Ixodida</taxon>
        <taxon>Ixodoidea</taxon>
        <taxon>Ixodidae</taxon>
        <taxon>Ixodinae</taxon>
        <taxon>Ixodes</taxon>
    </lineage>
</organism>
<comment type="caution">
    <text evidence="1">The sequence shown here is derived from an EMBL/GenBank/DDBJ whole genome shotgun (WGS) entry which is preliminary data.</text>
</comment>